<evidence type="ECO:0000313" key="2">
    <source>
        <dbReference type="Proteomes" id="UP001597641"/>
    </source>
</evidence>
<gene>
    <name evidence="1" type="ORF">ACFS7Z_00170</name>
</gene>
<protein>
    <recommendedName>
        <fullName evidence="3">Penicillin amidase</fullName>
    </recommendedName>
</protein>
<organism evidence="1 2">
    <name type="scientific">Pontibacter toksunensis</name>
    <dbReference type="NCBI Taxonomy" id="1332631"/>
    <lineage>
        <taxon>Bacteria</taxon>
        <taxon>Pseudomonadati</taxon>
        <taxon>Bacteroidota</taxon>
        <taxon>Cytophagia</taxon>
        <taxon>Cytophagales</taxon>
        <taxon>Hymenobacteraceae</taxon>
        <taxon>Pontibacter</taxon>
    </lineage>
</organism>
<evidence type="ECO:0000313" key="1">
    <source>
        <dbReference type="EMBL" id="MFD2998761.1"/>
    </source>
</evidence>
<keyword evidence="2" id="KW-1185">Reference proteome</keyword>
<sequence>MKTKVLKWAFAIVISIISINPNYGCTIFVLTDSKTTLFFYNEDFSNPTTRIWFLPGGKEYYGVAYVGFDNDWAQGGLNTAGLAFDWVAGPQEQYVPDKKLLKARGNNPSERMLESCTTVEEAIAFYRKYQEPSFSNAKIMIADKTGASVIIGARDGQLHFDRSSQSRGLGYGEKVLAPLLAKTPKPSLSSGLSILQSCAQKGQYATKYSSVNDLRSGDIFLTSPGHTQAEIKLNLISELEKGGHYFDMPNLPDQLNKEPLVLRQGMKRFIYDGYPPITDSDPAIDLRFRTLFENSATGNLKEEEFTPELWKQIEPTQKDIQKEFKRLGKIQVFKLLERKEVNKEKSFLYIIEYETATVLQRFVLNDQNQLSVVKSEYWEQKVQ</sequence>
<accession>A0ABW6BNS0</accession>
<dbReference type="Gene3D" id="3.60.60.10">
    <property type="entry name" value="Penicillin V Acylase, Chain A"/>
    <property type="match status" value="1"/>
</dbReference>
<reference evidence="2" key="1">
    <citation type="journal article" date="2019" name="Int. J. Syst. Evol. Microbiol.">
        <title>The Global Catalogue of Microorganisms (GCM) 10K type strain sequencing project: providing services to taxonomists for standard genome sequencing and annotation.</title>
        <authorList>
            <consortium name="The Broad Institute Genomics Platform"/>
            <consortium name="The Broad Institute Genome Sequencing Center for Infectious Disease"/>
            <person name="Wu L."/>
            <person name="Ma J."/>
        </authorList>
    </citation>
    <scope>NUCLEOTIDE SEQUENCE [LARGE SCALE GENOMIC DNA]</scope>
    <source>
        <strain evidence="2">KCTC 23984</strain>
    </source>
</reference>
<dbReference type="Proteomes" id="UP001597641">
    <property type="component" value="Unassembled WGS sequence"/>
</dbReference>
<evidence type="ECO:0008006" key="3">
    <source>
        <dbReference type="Google" id="ProtNLM"/>
    </source>
</evidence>
<dbReference type="SUPFAM" id="SSF56235">
    <property type="entry name" value="N-terminal nucleophile aminohydrolases (Ntn hydrolases)"/>
    <property type="match status" value="1"/>
</dbReference>
<proteinExistence type="predicted"/>
<dbReference type="InterPro" id="IPR029055">
    <property type="entry name" value="Ntn_hydrolases_N"/>
</dbReference>
<comment type="caution">
    <text evidence="1">The sequence shown here is derived from an EMBL/GenBank/DDBJ whole genome shotgun (WGS) entry which is preliminary data.</text>
</comment>
<dbReference type="RefSeq" id="WP_377479048.1">
    <property type="nucleotide sequence ID" value="NZ_JBHUOX010000001.1"/>
</dbReference>
<name>A0ABW6BNS0_9BACT</name>
<dbReference type="EMBL" id="JBHUOX010000001">
    <property type="protein sequence ID" value="MFD2998761.1"/>
    <property type="molecule type" value="Genomic_DNA"/>
</dbReference>